<sequence length="179" mass="19563">MRKVVLYALLSADGVAESPDRYVFDWDEAMDANLARVIGTQDAVLLGRRTYDEWAPHWPTADVQPFADFINSVPKYVFTATEPDVPWPGTTVVETPAERFVRNLKTQPGADIGIHGSIQLARTLLAADLVDELQLVISPTLLGVGRKLFADGDPTRRLTLTQVKGTPSGAVLATYGVRT</sequence>
<dbReference type="InterPro" id="IPR024072">
    <property type="entry name" value="DHFR-like_dom_sf"/>
</dbReference>
<dbReference type="InterPro" id="IPR002734">
    <property type="entry name" value="RibDG_C"/>
</dbReference>
<evidence type="ECO:0000313" key="3">
    <source>
        <dbReference type="Proteomes" id="UP000598146"/>
    </source>
</evidence>
<gene>
    <name evidence="2" type="ORF">I4J89_28555</name>
</gene>
<evidence type="ECO:0000313" key="2">
    <source>
        <dbReference type="EMBL" id="MBG0565412.1"/>
    </source>
</evidence>
<name>A0A931CCE6_9ACTN</name>
<proteinExistence type="predicted"/>
<dbReference type="Proteomes" id="UP000598146">
    <property type="component" value="Unassembled WGS sequence"/>
</dbReference>
<dbReference type="PANTHER" id="PTHR38011:SF2">
    <property type="entry name" value="BIFUNCTIONAL DEAMINASE-REDUCTASE DOMAIN PROTEIN"/>
    <property type="match status" value="1"/>
</dbReference>
<dbReference type="Pfam" id="PF01872">
    <property type="entry name" value="RibD_C"/>
    <property type="match status" value="1"/>
</dbReference>
<protein>
    <submittedName>
        <fullName evidence="2">Dihydrofolate reductase</fullName>
    </submittedName>
</protein>
<accession>A0A931CCE6</accession>
<dbReference type="InterPro" id="IPR050765">
    <property type="entry name" value="Riboflavin_Biosynth_HTPR"/>
</dbReference>
<dbReference type="GO" id="GO:0009231">
    <property type="term" value="P:riboflavin biosynthetic process"/>
    <property type="evidence" value="ECO:0007669"/>
    <property type="project" value="InterPro"/>
</dbReference>
<dbReference type="PANTHER" id="PTHR38011">
    <property type="entry name" value="DIHYDROFOLATE REDUCTASE FAMILY PROTEIN (AFU_ORTHOLOGUE AFUA_8G06820)"/>
    <property type="match status" value="1"/>
</dbReference>
<dbReference type="Gene3D" id="3.40.430.10">
    <property type="entry name" value="Dihydrofolate Reductase, subunit A"/>
    <property type="match status" value="1"/>
</dbReference>
<comment type="caution">
    <text evidence="2">The sequence shown here is derived from an EMBL/GenBank/DDBJ whole genome shotgun (WGS) entry which is preliminary data.</text>
</comment>
<organism evidence="2 3">
    <name type="scientific">Actinoplanes aureus</name>
    <dbReference type="NCBI Taxonomy" id="2792083"/>
    <lineage>
        <taxon>Bacteria</taxon>
        <taxon>Bacillati</taxon>
        <taxon>Actinomycetota</taxon>
        <taxon>Actinomycetes</taxon>
        <taxon>Micromonosporales</taxon>
        <taxon>Micromonosporaceae</taxon>
        <taxon>Actinoplanes</taxon>
    </lineage>
</organism>
<dbReference type="RefSeq" id="WP_196417193.1">
    <property type="nucleotide sequence ID" value="NZ_JADQTO010000015.1"/>
</dbReference>
<dbReference type="EMBL" id="JADQTO010000015">
    <property type="protein sequence ID" value="MBG0565412.1"/>
    <property type="molecule type" value="Genomic_DNA"/>
</dbReference>
<keyword evidence="3" id="KW-1185">Reference proteome</keyword>
<dbReference type="SUPFAM" id="SSF53597">
    <property type="entry name" value="Dihydrofolate reductase-like"/>
    <property type="match status" value="1"/>
</dbReference>
<feature type="domain" description="Bacterial bifunctional deaminase-reductase C-terminal" evidence="1">
    <location>
        <begin position="2"/>
        <end position="171"/>
    </location>
</feature>
<dbReference type="AlphaFoldDB" id="A0A931CCE6"/>
<dbReference type="GO" id="GO:0008703">
    <property type="term" value="F:5-amino-6-(5-phosphoribosylamino)uracil reductase activity"/>
    <property type="evidence" value="ECO:0007669"/>
    <property type="project" value="InterPro"/>
</dbReference>
<evidence type="ECO:0000259" key="1">
    <source>
        <dbReference type="Pfam" id="PF01872"/>
    </source>
</evidence>
<reference evidence="2" key="1">
    <citation type="submission" date="2020-11" db="EMBL/GenBank/DDBJ databases">
        <title>Isolation and identification of active actinomycetes.</title>
        <authorList>
            <person name="Sun X."/>
        </authorList>
    </citation>
    <scope>NUCLEOTIDE SEQUENCE</scope>
    <source>
        <strain evidence="2">NEAU-A11</strain>
    </source>
</reference>